<reference evidence="2 3" key="1">
    <citation type="journal article" date="2019" name="Int. J. Syst. Evol. Microbiol.">
        <title>The Global Catalogue of Microorganisms (GCM) 10K type strain sequencing project: providing services to taxonomists for standard genome sequencing and annotation.</title>
        <authorList>
            <consortium name="The Broad Institute Genomics Platform"/>
            <consortium name="The Broad Institute Genome Sequencing Center for Infectious Disease"/>
            <person name="Wu L."/>
            <person name="Ma J."/>
        </authorList>
    </citation>
    <scope>NUCLEOTIDE SEQUENCE [LARGE SCALE GENOMIC DNA]</scope>
    <source>
        <strain evidence="2 3">CGMCC 1.12553</strain>
    </source>
</reference>
<dbReference type="AlphaFoldDB" id="A0ABD5P9M2"/>
<keyword evidence="3" id="KW-1185">Reference proteome</keyword>
<keyword evidence="1" id="KW-0472">Membrane</keyword>
<sequence>MTSPIPPAAPTRFDLMLVLIGLSLLTGGLVGVLSAVPVYLASGASSLAASAVVYEGTVRNPPTE</sequence>
<proteinExistence type="predicted"/>
<evidence type="ECO:0000313" key="2">
    <source>
        <dbReference type="EMBL" id="MFC4357607.1"/>
    </source>
</evidence>
<keyword evidence="1" id="KW-0812">Transmembrane</keyword>
<dbReference type="InterPro" id="IPR058328">
    <property type="entry name" value="DUF8015"/>
</dbReference>
<keyword evidence="1" id="KW-1133">Transmembrane helix</keyword>
<dbReference type="EMBL" id="JBHSDS010000003">
    <property type="protein sequence ID" value="MFC4357607.1"/>
    <property type="molecule type" value="Genomic_DNA"/>
</dbReference>
<dbReference type="RefSeq" id="WP_267622086.1">
    <property type="nucleotide sequence ID" value="NZ_JAODIW010000006.1"/>
</dbReference>
<accession>A0ABD5P9M2</accession>
<evidence type="ECO:0000256" key="1">
    <source>
        <dbReference type="SAM" id="Phobius"/>
    </source>
</evidence>
<evidence type="ECO:0000313" key="3">
    <source>
        <dbReference type="Proteomes" id="UP001595921"/>
    </source>
</evidence>
<organism evidence="2 3">
    <name type="scientific">Halobium salinum</name>
    <dbReference type="NCBI Taxonomy" id="1364940"/>
    <lineage>
        <taxon>Archaea</taxon>
        <taxon>Methanobacteriati</taxon>
        <taxon>Methanobacteriota</taxon>
        <taxon>Stenosarchaea group</taxon>
        <taxon>Halobacteria</taxon>
        <taxon>Halobacteriales</taxon>
        <taxon>Haloferacaceae</taxon>
        <taxon>Halobium</taxon>
    </lineage>
</organism>
<feature type="transmembrane region" description="Helical" evidence="1">
    <location>
        <begin position="15"/>
        <end position="40"/>
    </location>
</feature>
<dbReference type="Proteomes" id="UP001595921">
    <property type="component" value="Unassembled WGS sequence"/>
</dbReference>
<name>A0ABD5P9M2_9EURY</name>
<protein>
    <submittedName>
        <fullName evidence="2">Uncharacterized protein</fullName>
    </submittedName>
</protein>
<gene>
    <name evidence="2" type="ORF">ACFO0N_06540</name>
</gene>
<dbReference type="Pfam" id="PF26047">
    <property type="entry name" value="DUF8015"/>
    <property type="match status" value="1"/>
</dbReference>
<comment type="caution">
    <text evidence="2">The sequence shown here is derived from an EMBL/GenBank/DDBJ whole genome shotgun (WGS) entry which is preliminary data.</text>
</comment>